<evidence type="ECO:0000256" key="2">
    <source>
        <dbReference type="ARBA" id="ARBA00022737"/>
    </source>
</evidence>
<dbReference type="GO" id="GO:0035556">
    <property type="term" value="P:intracellular signal transduction"/>
    <property type="evidence" value="ECO:0007669"/>
    <property type="project" value="InterPro"/>
</dbReference>
<dbReference type="Gene3D" id="2.30.29.30">
    <property type="entry name" value="Pleckstrin-homology domain (PH domain)/Phosphotyrosine-binding domain (PTB)"/>
    <property type="match status" value="1"/>
</dbReference>
<dbReference type="GO" id="GO:0060627">
    <property type="term" value="P:regulation of vesicle-mediated transport"/>
    <property type="evidence" value="ECO:0007669"/>
    <property type="project" value="TreeGrafter"/>
</dbReference>
<dbReference type="OrthoDB" id="14911at2759"/>
<keyword evidence="4" id="KW-0442">Lipid degradation</keyword>
<evidence type="ECO:0000259" key="7">
    <source>
        <dbReference type="PROSITE" id="PS50003"/>
    </source>
</evidence>
<feature type="non-terminal residue" evidence="9">
    <location>
        <position position="1"/>
    </location>
</feature>
<dbReference type="SUPFAM" id="SSF56024">
    <property type="entry name" value="Phospholipase D/nuclease"/>
    <property type="match status" value="3"/>
</dbReference>
<reference evidence="9" key="2">
    <citation type="submission" date="2004-02" db="EMBL/GenBank/DDBJ databases">
        <authorList>
            <consortium name="Genoscope"/>
            <consortium name="Whitehead Institute Centre for Genome Research"/>
        </authorList>
    </citation>
    <scope>NUCLEOTIDE SEQUENCE</scope>
</reference>
<feature type="compositionally biased region" description="Polar residues" evidence="6">
    <location>
        <begin position="652"/>
        <end position="664"/>
    </location>
</feature>
<evidence type="ECO:0000259" key="8">
    <source>
        <dbReference type="PROSITE" id="PS50035"/>
    </source>
</evidence>
<dbReference type="GO" id="GO:0004630">
    <property type="term" value="F:phospholipase D activity"/>
    <property type="evidence" value="ECO:0007669"/>
    <property type="project" value="UniProtKB-EC"/>
</dbReference>
<dbReference type="EC" id="3.1.4.4" evidence="1"/>
<feature type="domain" description="PLD phosphodiesterase" evidence="8">
    <location>
        <begin position="1029"/>
        <end position="1056"/>
    </location>
</feature>
<protein>
    <recommendedName>
        <fullName evidence="1">phospholipase D</fullName>
        <ecNumber evidence="1">3.1.4.4</ecNumber>
    </recommendedName>
</protein>
<dbReference type="InterPro" id="IPR001736">
    <property type="entry name" value="PLipase_D/transphosphatidylase"/>
</dbReference>
<dbReference type="Gene3D" id="3.30.870.10">
    <property type="entry name" value="Endonuclease Chain A"/>
    <property type="match status" value="2"/>
</dbReference>
<dbReference type="InterPro" id="IPR015679">
    <property type="entry name" value="PLipase_D_fam"/>
</dbReference>
<accession>Q4STY4</accession>
<dbReference type="SMART" id="SM00233">
    <property type="entry name" value="PH"/>
    <property type="match status" value="1"/>
</dbReference>
<feature type="compositionally biased region" description="Polar residues" evidence="6">
    <location>
        <begin position="675"/>
        <end position="685"/>
    </location>
</feature>
<dbReference type="Pfam" id="PF00169">
    <property type="entry name" value="PH"/>
    <property type="match status" value="1"/>
</dbReference>
<dbReference type="AlphaFoldDB" id="Q4STY4"/>
<comment type="caution">
    <text evidence="9">The sequence shown here is derived from an EMBL/GenBank/DDBJ whole genome shotgun (WGS) entry which is preliminary data.</text>
</comment>
<dbReference type="PROSITE" id="PS50035">
    <property type="entry name" value="PLD"/>
    <property type="match status" value="1"/>
</dbReference>
<feature type="compositionally biased region" description="Basic and acidic residues" evidence="6">
    <location>
        <begin position="626"/>
        <end position="637"/>
    </location>
</feature>
<dbReference type="SUPFAM" id="SSF50729">
    <property type="entry name" value="PH domain-like"/>
    <property type="match status" value="1"/>
</dbReference>
<keyword evidence="2" id="KW-0677">Repeat</keyword>
<dbReference type="PANTHER" id="PTHR18896">
    <property type="entry name" value="PHOSPHOLIPASE D"/>
    <property type="match status" value="1"/>
</dbReference>
<keyword evidence="3" id="KW-0378">Hydrolase</keyword>
<evidence type="ECO:0000256" key="1">
    <source>
        <dbReference type="ARBA" id="ARBA00012027"/>
    </source>
</evidence>
<dbReference type="CDD" id="cd01254">
    <property type="entry name" value="PH_PLD"/>
    <property type="match status" value="1"/>
</dbReference>
<gene>
    <name evidence="9" type="ORF">GSTENG00012719001</name>
</gene>
<sequence>MLPKAPPTTSNVDLVRFDFSDSAEDHDARDGIQMADLVESLDTRELDIGDGEDIDYDGNALGDCRIPFSAVYATVGFKEANARVYLPTVHITARILEVERFIAAQNRSKLSQHRSVNKSLPAVFKIEMKHGEFTWLIKRKEKHFMELHREAHVQDLDEVPAALAQPHSQETDGEEERGDRNALPAEGRGRRSGPRRAGVQSEETIRRLFKQAAEDGNVPQILPHYGVHRRQPAVLHSRSGAQRTVSVSSLTPAFCFCGPVPHAAAHDGVFSVSAREGLIYKRSGGHRIPGMNCCGQNQVCYRWSKRWLVVKDSCLIYMKPDSGAISFVLLLDKEFTIKMDSKETETKHGVRIDSLSRTLVFKCSSYRHARWWGQSIESFVRDHGKAFLRVHRFGSFAQEQENIPAKWYVNGKTYMEDVADALEEAKEEIFITDWCYSLIHEPRTEAGAQKVSRQLPPPPPPTLPLIACFHLEGVVFGADHVTCFGFSSSAARLSPEIFLKRPVVEGNRWRLDCILKRKAQQGVRIFVMLYKEVELALGINSGYSKRTLSHLHSNIKVTGAFWECRSSGRRIGLKRVSGVLGDAAPGPCLLLRLSVGAPREDHRHRPVGGLRGRDRPGVRPLGRQRAPADGRGQRDAVRGGGAGRDALGASRETLSSAVRANSPPSKGVLHVDGVSESNGQGTPSGDQAEPAKLKGIGRNRRTRFSLYRHLQRHAMQHADSADSVDSTGSGSVRSLKTDVGELQGNTRFWHGKDYCNFVYKDWIQLEKPFDDFIDRYTTPRMPWHDISAVVHGRAARDVARHFIQRWNFTKIMKPKYRSLSYPFLLPKSHSTASELRYQVPECVSARVQVLRSAADWSAGIKYHEESIHNAYIQVIAKSKHYIYIEVRQRPRRPSSRLEVGLGLFFLMNWFSPAGLFSQNQFFISCAENRLVYNKIGDAIIERIIRAHKEGKKYRVYVVTPLLPGFEGDITTGGGNAIQAVMHFNYRTMIRGDYSIISQLKKEMDDQWMNYISFAGLRTHAELEGRLVTELIYVHSKMLIADDNTVIIGSANINDRSMLGKRDSEVAVIVEDSEKVPGVMDGQEYEAGAYALQFASSASGVTILGGHTDTSIDLTDPISDRFYKEVWMTTAGRNATIYEKVFRCLPTSLVRNMSELEQYQSSPGLAQTDQARAQEELRKIRGFLVQFPLDFLSEQNLMPSVGTKEAMVPTEIWT</sequence>
<keyword evidence="5" id="KW-0443">Lipid metabolism</keyword>
<evidence type="ECO:0000256" key="4">
    <source>
        <dbReference type="ARBA" id="ARBA00022963"/>
    </source>
</evidence>
<dbReference type="FunFam" id="3.30.870.10:FF:000018">
    <property type="entry name" value="Phospholipase"/>
    <property type="match status" value="1"/>
</dbReference>
<name>Q4STY4_TETNG</name>
<dbReference type="InterPro" id="IPR025202">
    <property type="entry name" value="PLD-like_dom"/>
</dbReference>
<dbReference type="FunFam" id="2.30.29.30:FF:000114">
    <property type="entry name" value="Phospholipase"/>
    <property type="match status" value="1"/>
</dbReference>
<evidence type="ECO:0000256" key="3">
    <source>
        <dbReference type="ARBA" id="ARBA00022801"/>
    </source>
</evidence>
<dbReference type="GO" id="GO:0006654">
    <property type="term" value="P:phosphatidic acid biosynthetic process"/>
    <property type="evidence" value="ECO:0007669"/>
    <property type="project" value="InterPro"/>
</dbReference>
<feature type="domain" description="PH" evidence="7">
    <location>
        <begin position="272"/>
        <end position="381"/>
    </location>
</feature>
<dbReference type="PROSITE" id="PS50003">
    <property type="entry name" value="PH_DOMAIN"/>
    <property type="match status" value="1"/>
</dbReference>
<dbReference type="GO" id="GO:0032534">
    <property type="term" value="P:regulation of microvillus assembly"/>
    <property type="evidence" value="ECO:0007669"/>
    <property type="project" value="TreeGrafter"/>
</dbReference>
<proteinExistence type="predicted"/>
<dbReference type="GO" id="GO:0009395">
    <property type="term" value="P:phospholipid catabolic process"/>
    <property type="evidence" value="ECO:0007669"/>
    <property type="project" value="TreeGrafter"/>
</dbReference>
<organism evidence="9">
    <name type="scientific">Tetraodon nigroviridis</name>
    <name type="common">Spotted green pufferfish</name>
    <name type="synonym">Chelonodon nigroviridis</name>
    <dbReference type="NCBI Taxonomy" id="99883"/>
    <lineage>
        <taxon>Eukaryota</taxon>
        <taxon>Metazoa</taxon>
        <taxon>Chordata</taxon>
        <taxon>Craniata</taxon>
        <taxon>Vertebrata</taxon>
        <taxon>Euteleostomi</taxon>
        <taxon>Actinopterygii</taxon>
        <taxon>Neopterygii</taxon>
        <taxon>Teleostei</taxon>
        <taxon>Neoteleostei</taxon>
        <taxon>Acanthomorphata</taxon>
        <taxon>Eupercaria</taxon>
        <taxon>Tetraodontiformes</taxon>
        <taxon>Tetradontoidea</taxon>
        <taxon>Tetraodontidae</taxon>
        <taxon>Tetraodon</taxon>
    </lineage>
</organism>
<evidence type="ECO:0000256" key="5">
    <source>
        <dbReference type="ARBA" id="ARBA00023098"/>
    </source>
</evidence>
<dbReference type="PANTHER" id="PTHR18896:SF57">
    <property type="entry name" value="PHOSPHOLIPASE D1"/>
    <property type="match status" value="1"/>
</dbReference>
<feature type="region of interest" description="Disordered" evidence="6">
    <location>
        <begin position="600"/>
        <end position="691"/>
    </location>
</feature>
<dbReference type="EMBL" id="CAAE01014066">
    <property type="protein sequence ID" value="CAF95898.1"/>
    <property type="molecule type" value="Genomic_DNA"/>
</dbReference>
<dbReference type="KEGG" id="tng:GSTEN00012719G001"/>
<feature type="region of interest" description="Disordered" evidence="6">
    <location>
        <begin position="165"/>
        <end position="202"/>
    </location>
</feature>
<dbReference type="SMART" id="SM00155">
    <property type="entry name" value="PLDc"/>
    <property type="match status" value="1"/>
</dbReference>
<dbReference type="InterPro" id="IPR016555">
    <property type="entry name" value="PLipase_D_euk"/>
</dbReference>
<reference evidence="9" key="1">
    <citation type="journal article" date="2004" name="Nature">
        <title>Genome duplication in the teleost fish Tetraodon nigroviridis reveals the early vertebrate proto-karyotype.</title>
        <authorList>
            <person name="Jaillon O."/>
            <person name="Aury J.-M."/>
            <person name="Brunet F."/>
            <person name="Petit J.-L."/>
            <person name="Stange-Thomann N."/>
            <person name="Mauceli E."/>
            <person name="Bouneau L."/>
            <person name="Fischer C."/>
            <person name="Ozouf-Costaz C."/>
            <person name="Bernot A."/>
            <person name="Nicaud S."/>
            <person name="Jaffe D."/>
            <person name="Fisher S."/>
            <person name="Lutfalla G."/>
            <person name="Dossat C."/>
            <person name="Segurens B."/>
            <person name="Dasilva C."/>
            <person name="Salanoubat M."/>
            <person name="Levy M."/>
            <person name="Boudet N."/>
            <person name="Castellano S."/>
            <person name="Anthouard V."/>
            <person name="Jubin C."/>
            <person name="Castelli V."/>
            <person name="Katinka M."/>
            <person name="Vacherie B."/>
            <person name="Biemont C."/>
            <person name="Skalli Z."/>
            <person name="Cattolico L."/>
            <person name="Poulain J."/>
            <person name="De Berardinis V."/>
            <person name="Cruaud C."/>
            <person name="Duprat S."/>
            <person name="Brottier P."/>
            <person name="Coutanceau J.-P."/>
            <person name="Gouzy J."/>
            <person name="Parra G."/>
            <person name="Lardier G."/>
            <person name="Chapple C."/>
            <person name="McKernan K.J."/>
            <person name="McEwan P."/>
            <person name="Bosak S."/>
            <person name="Kellis M."/>
            <person name="Volff J.-N."/>
            <person name="Guigo R."/>
            <person name="Zody M.C."/>
            <person name="Mesirov J."/>
            <person name="Lindblad-Toh K."/>
            <person name="Birren B."/>
            <person name="Nusbaum C."/>
            <person name="Kahn D."/>
            <person name="Robinson-Rechavi M."/>
            <person name="Laudet V."/>
            <person name="Schachter V."/>
            <person name="Quetier F."/>
            <person name="Saurin W."/>
            <person name="Scarpelli C."/>
            <person name="Wincker P."/>
            <person name="Lander E.S."/>
            <person name="Weissenbach J."/>
            <person name="Roest Crollius H."/>
        </authorList>
    </citation>
    <scope>NUCLEOTIDE SEQUENCE [LARGE SCALE GENOMIC DNA]</scope>
</reference>
<evidence type="ECO:0000313" key="9">
    <source>
        <dbReference type="EMBL" id="CAF95898.1"/>
    </source>
</evidence>
<dbReference type="InterPro" id="IPR001849">
    <property type="entry name" value="PH_domain"/>
</dbReference>
<evidence type="ECO:0000256" key="6">
    <source>
        <dbReference type="SAM" id="MobiDB-lite"/>
    </source>
</evidence>
<dbReference type="InterPro" id="IPR011993">
    <property type="entry name" value="PH-like_dom_sf"/>
</dbReference>
<dbReference type="PIRSF" id="PIRSF009376">
    <property type="entry name" value="Phospholipase_D_euk"/>
    <property type="match status" value="1"/>
</dbReference>
<dbReference type="Pfam" id="PF13091">
    <property type="entry name" value="PLDc_2"/>
    <property type="match status" value="1"/>
</dbReference>